<comment type="similarity">
    <text evidence="2 9">Belongs to the XK family.</text>
</comment>
<comment type="subcellular location">
    <subcellularLocation>
        <location evidence="1">Cell membrane</location>
        <topology evidence="1">Multi-pass membrane protein</topology>
    </subcellularLocation>
    <subcellularLocation>
        <location evidence="9">Membrane</location>
        <topology evidence="9">Multi-pass membrane protein</topology>
    </subcellularLocation>
</comment>
<gene>
    <name evidence="10" type="ORF">GDO54_001344</name>
</gene>
<evidence type="ECO:0000256" key="1">
    <source>
        <dbReference type="ARBA" id="ARBA00004651"/>
    </source>
</evidence>
<feature type="transmembrane region" description="Helical" evidence="9">
    <location>
        <begin position="177"/>
        <end position="198"/>
    </location>
</feature>
<feature type="transmembrane region" description="Helical" evidence="9">
    <location>
        <begin position="16"/>
        <end position="39"/>
    </location>
</feature>
<dbReference type="PANTHER" id="PTHR16024:SF8">
    <property type="entry name" value="XK-RELATED PROTEIN 8"/>
    <property type="match status" value="1"/>
</dbReference>
<reference evidence="10" key="1">
    <citation type="thesis" date="2020" institute="ProQuest LLC" country="789 East Eisenhower Parkway, Ann Arbor, MI, USA">
        <title>Comparative Genomics and Chromosome Evolution.</title>
        <authorList>
            <person name="Mudd A.B."/>
        </authorList>
    </citation>
    <scope>NUCLEOTIDE SEQUENCE</scope>
    <source>
        <strain evidence="10">1538</strain>
        <tissue evidence="10">Blood</tissue>
    </source>
</reference>
<feature type="transmembrane region" description="Helical" evidence="9">
    <location>
        <begin position="295"/>
        <end position="314"/>
    </location>
</feature>
<evidence type="ECO:0000256" key="5">
    <source>
        <dbReference type="ARBA" id="ARBA00022703"/>
    </source>
</evidence>
<keyword evidence="6 9" id="KW-1133">Transmembrane helix</keyword>
<dbReference type="EMBL" id="DYDO01000001">
    <property type="protein sequence ID" value="DBA33702.1"/>
    <property type="molecule type" value="Genomic_DNA"/>
</dbReference>
<keyword evidence="4 9" id="KW-0812">Transmembrane</keyword>
<sequence length="367" mass="43659">MLSCLAPRYRLLDVVFALWGTVAFLGDLGIDVWSAVTYYRAGRTVLALLHFGLYVLSSFVLQLLSCGWFWVDWETWCLHSLEVGIAAYKRSESSHYQEYAYFLTHDISMMRLIETFLENTPQLILVLYIIIQQETIHLFQYFSIAISFICISWAILDYHQSLRLFLKDKEKLNFFSSFIYFLWNFFLISARILCITLFTVTFHWMIVLHFVGLWLVFFLWACLQKTDFMKRKLLEPFYRATVAAILYFSWFNIADGRTIHRCIFYHTFITIDSLLLLLSWKYLKFPSILDHYESLFFWLAVLLTALGLIIRMFYYKYVHPNVVKETKKVSDETDGMVEGKFRMFVATAKKPYKIQNERMAHLAHQIY</sequence>
<dbReference type="GO" id="GO:0043652">
    <property type="term" value="P:engulfment of apoptotic cell"/>
    <property type="evidence" value="ECO:0007669"/>
    <property type="project" value="TreeGrafter"/>
</dbReference>
<dbReference type="Proteomes" id="UP001181693">
    <property type="component" value="Unassembled WGS sequence"/>
</dbReference>
<name>A0AAV3B2P1_PYXAD</name>
<evidence type="ECO:0000256" key="3">
    <source>
        <dbReference type="ARBA" id="ARBA00022475"/>
    </source>
</evidence>
<dbReference type="GO" id="GO:0070782">
    <property type="term" value="P:phosphatidylserine exposure on apoptotic cell surface"/>
    <property type="evidence" value="ECO:0007669"/>
    <property type="project" value="TreeGrafter"/>
</dbReference>
<feature type="transmembrane region" description="Helical" evidence="9">
    <location>
        <begin position="204"/>
        <end position="223"/>
    </location>
</feature>
<dbReference type="InterPro" id="IPR050895">
    <property type="entry name" value="XK-related_scramblase"/>
</dbReference>
<feature type="transmembrane region" description="Helical" evidence="9">
    <location>
        <begin position="263"/>
        <end position="283"/>
    </location>
</feature>
<evidence type="ECO:0000256" key="7">
    <source>
        <dbReference type="ARBA" id="ARBA00023136"/>
    </source>
</evidence>
<protein>
    <recommendedName>
        <fullName evidence="9">XK-related protein</fullName>
    </recommendedName>
</protein>
<feature type="transmembrane region" description="Helical" evidence="9">
    <location>
        <begin position="51"/>
        <end position="71"/>
    </location>
</feature>
<keyword evidence="7 9" id="KW-0472">Membrane</keyword>
<organism evidence="10 11">
    <name type="scientific">Pyxicephalus adspersus</name>
    <name type="common">African bullfrog</name>
    <dbReference type="NCBI Taxonomy" id="30357"/>
    <lineage>
        <taxon>Eukaryota</taxon>
        <taxon>Metazoa</taxon>
        <taxon>Chordata</taxon>
        <taxon>Craniata</taxon>
        <taxon>Vertebrata</taxon>
        <taxon>Euteleostomi</taxon>
        <taxon>Amphibia</taxon>
        <taxon>Batrachia</taxon>
        <taxon>Anura</taxon>
        <taxon>Neobatrachia</taxon>
        <taxon>Ranoidea</taxon>
        <taxon>Pyxicephalidae</taxon>
        <taxon>Pyxicephalinae</taxon>
        <taxon>Pyxicephalus</taxon>
    </lineage>
</organism>
<proteinExistence type="inferred from homology"/>
<dbReference type="InterPro" id="IPR018629">
    <property type="entry name" value="XK-rel"/>
</dbReference>
<feature type="transmembrane region" description="Helical" evidence="9">
    <location>
        <begin position="138"/>
        <end position="156"/>
    </location>
</feature>
<dbReference type="AlphaFoldDB" id="A0AAV3B2P1"/>
<evidence type="ECO:0000256" key="9">
    <source>
        <dbReference type="RuleBase" id="RU910716"/>
    </source>
</evidence>
<dbReference type="GO" id="GO:0005886">
    <property type="term" value="C:plasma membrane"/>
    <property type="evidence" value="ECO:0007669"/>
    <property type="project" value="UniProtKB-SubCell"/>
</dbReference>
<keyword evidence="3" id="KW-1003">Cell membrane</keyword>
<keyword evidence="11" id="KW-1185">Reference proteome</keyword>
<evidence type="ECO:0000313" key="10">
    <source>
        <dbReference type="EMBL" id="DBA33702.1"/>
    </source>
</evidence>
<evidence type="ECO:0000313" key="11">
    <source>
        <dbReference type="Proteomes" id="UP001181693"/>
    </source>
</evidence>
<evidence type="ECO:0000256" key="6">
    <source>
        <dbReference type="ARBA" id="ARBA00022989"/>
    </source>
</evidence>
<dbReference type="PANTHER" id="PTHR16024">
    <property type="entry name" value="XK-RELATED PROTEIN"/>
    <property type="match status" value="1"/>
</dbReference>
<keyword evidence="5" id="KW-0053">Apoptosis</keyword>
<comment type="caution">
    <text evidence="10">The sequence shown here is derived from an EMBL/GenBank/DDBJ whole genome shotgun (WGS) entry which is preliminary data.</text>
</comment>
<dbReference type="GO" id="GO:1902742">
    <property type="term" value="P:apoptotic process involved in development"/>
    <property type="evidence" value="ECO:0007669"/>
    <property type="project" value="TreeGrafter"/>
</dbReference>
<evidence type="ECO:0000256" key="4">
    <source>
        <dbReference type="ARBA" id="ARBA00022692"/>
    </source>
</evidence>
<dbReference type="Pfam" id="PF09815">
    <property type="entry name" value="XK-related"/>
    <property type="match status" value="2"/>
</dbReference>
<evidence type="ECO:0000256" key="2">
    <source>
        <dbReference type="ARBA" id="ARBA00008789"/>
    </source>
</evidence>
<evidence type="ECO:0000256" key="8">
    <source>
        <dbReference type="ARBA" id="ARBA00024479"/>
    </source>
</evidence>
<accession>A0AAV3B2P1</accession>
<comment type="catalytic activity">
    <reaction evidence="8">
        <text>a 1,2-diacyl-sn-glycero-3-phospho-L-serine(in) = a 1,2-diacyl-sn-glycero-3-phospho-L-serine(out)</text>
        <dbReference type="Rhea" id="RHEA:38663"/>
        <dbReference type="ChEBI" id="CHEBI:57262"/>
    </reaction>
</comment>